<evidence type="ECO:0000313" key="3">
    <source>
        <dbReference type="Proteomes" id="UP000027222"/>
    </source>
</evidence>
<protein>
    <submittedName>
        <fullName evidence="2">Uncharacterized protein</fullName>
    </submittedName>
</protein>
<dbReference type="EMBL" id="KL142372">
    <property type="protein sequence ID" value="KDR80125.1"/>
    <property type="molecule type" value="Genomic_DNA"/>
</dbReference>
<accession>A0A067TA92</accession>
<evidence type="ECO:0000313" key="2">
    <source>
        <dbReference type="EMBL" id="KDR80125.1"/>
    </source>
</evidence>
<dbReference type="HOGENOM" id="CLU_090701_0_0_1"/>
<keyword evidence="3" id="KW-1185">Reference proteome</keyword>
<keyword evidence="1" id="KW-0732">Signal</keyword>
<sequence>MSLDARPMRLALYALRLLGLLSLALPVIATPIPLPLPLMAADYSLSPVSVNRSIPKVAARRLQSLPIIASVYSTESSRSLGGLGGLDELEGLGALGDFGSLGGLRSVEGPGSLADLARYSDGASQNAKALKKLAATSEGVDSDDYDFQQDYVSSLSDFNTNVQGYEEAYAQAKSDKGLANYDKQNDLETLAKQIVDAHKVMLDSTARAVDNIPGLGPALAPIVYETKCIIIAILDLTEDLTDALTNFLGPALQALLGTPPPDKCKNGAVILGLCL</sequence>
<dbReference type="Proteomes" id="UP000027222">
    <property type="component" value="Unassembled WGS sequence"/>
</dbReference>
<feature type="chain" id="PRO_5001646684" evidence="1">
    <location>
        <begin position="30"/>
        <end position="275"/>
    </location>
</feature>
<gene>
    <name evidence="2" type="ORF">GALMADRAFT_265308</name>
</gene>
<organism evidence="2 3">
    <name type="scientific">Galerina marginata (strain CBS 339.88)</name>
    <dbReference type="NCBI Taxonomy" id="685588"/>
    <lineage>
        <taxon>Eukaryota</taxon>
        <taxon>Fungi</taxon>
        <taxon>Dikarya</taxon>
        <taxon>Basidiomycota</taxon>
        <taxon>Agaricomycotina</taxon>
        <taxon>Agaricomycetes</taxon>
        <taxon>Agaricomycetidae</taxon>
        <taxon>Agaricales</taxon>
        <taxon>Agaricineae</taxon>
        <taxon>Strophariaceae</taxon>
        <taxon>Galerina</taxon>
    </lineage>
</organism>
<dbReference type="OrthoDB" id="2497682at2759"/>
<name>A0A067TA92_GALM3</name>
<proteinExistence type="predicted"/>
<reference evidence="3" key="1">
    <citation type="journal article" date="2014" name="Proc. Natl. Acad. Sci. U.S.A.">
        <title>Extensive sampling of basidiomycete genomes demonstrates inadequacy of the white-rot/brown-rot paradigm for wood decay fungi.</title>
        <authorList>
            <person name="Riley R."/>
            <person name="Salamov A.A."/>
            <person name="Brown D.W."/>
            <person name="Nagy L.G."/>
            <person name="Floudas D."/>
            <person name="Held B.W."/>
            <person name="Levasseur A."/>
            <person name="Lombard V."/>
            <person name="Morin E."/>
            <person name="Otillar R."/>
            <person name="Lindquist E.A."/>
            <person name="Sun H."/>
            <person name="LaButti K.M."/>
            <person name="Schmutz J."/>
            <person name="Jabbour D."/>
            <person name="Luo H."/>
            <person name="Baker S.E."/>
            <person name="Pisabarro A.G."/>
            <person name="Walton J.D."/>
            <person name="Blanchette R.A."/>
            <person name="Henrissat B."/>
            <person name="Martin F."/>
            <person name="Cullen D."/>
            <person name="Hibbett D.S."/>
            <person name="Grigoriev I.V."/>
        </authorList>
    </citation>
    <scope>NUCLEOTIDE SEQUENCE [LARGE SCALE GENOMIC DNA]</scope>
    <source>
        <strain evidence="3">CBS 339.88</strain>
    </source>
</reference>
<evidence type="ECO:0000256" key="1">
    <source>
        <dbReference type="SAM" id="SignalP"/>
    </source>
</evidence>
<feature type="signal peptide" evidence="1">
    <location>
        <begin position="1"/>
        <end position="29"/>
    </location>
</feature>
<dbReference type="AlphaFoldDB" id="A0A067TA92"/>